<name>A0AA38GBW9_TAXCH</name>
<dbReference type="EMBL" id="JAHRHJ020000003">
    <property type="protein sequence ID" value="KAH9320499.1"/>
    <property type="molecule type" value="Genomic_DNA"/>
</dbReference>
<keyword evidence="1" id="KW-0862">Zinc</keyword>
<evidence type="ECO:0000313" key="3">
    <source>
        <dbReference type="EMBL" id="KAH9320499.1"/>
    </source>
</evidence>
<dbReference type="PROSITE" id="PS50966">
    <property type="entry name" value="ZF_SWIM"/>
    <property type="match status" value="1"/>
</dbReference>
<keyword evidence="1" id="KW-0863">Zinc-finger</keyword>
<dbReference type="PANTHER" id="PTHR21540">
    <property type="entry name" value="RING FINGER AND SWIM DOMAIN-CONTAINING PROTEIN 2"/>
    <property type="match status" value="1"/>
</dbReference>
<dbReference type="InterPro" id="IPR039903">
    <property type="entry name" value="Zswim2"/>
</dbReference>
<evidence type="ECO:0000259" key="2">
    <source>
        <dbReference type="PROSITE" id="PS50966"/>
    </source>
</evidence>
<organism evidence="3 4">
    <name type="scientific">Taxus chinensis</name>
    <name type="common">Chinese yew</name>
    <name type="synonym">Taxus wallichiana var. chinensis</name>
    <dbReference type="NCBI Taxonomy" id="29808"/>
    <lineage>
        <taxon>Eukaryota</taxon>
        <taxon>Viridiplantae</taxon>
        <taxon>Streptophyta</taxon>
        <taxon>Embryophyta</taxon>
        <taxon>Tracheophyta</taxon>
        <taxon>Spermatophyta</taxon>
        <taxon>Pinopsida</taxon>
        <taxon>Pinidae</taxon>
        <taxon>Conifers II</taxon>
        <taxon>Cupressales</taxon>
        <taxon>Taxaceae</taxon>
        <taxon>Taxus</taxon>
    </lineage>
</organism>
<dbReference type="GO" id="GO:0061630">
    <property type="term" value="F:ubiquitin protein ligase activity"/>
    <property type="evidence" value="ECO:0007669"/>
    <property type="project" value="InterPro"/>
</dbReference>
<reference evidence="3 4" key="1">
    <citation type="journal article" date="2021" name="Nat. Plants">
        <title>The Taxus genome provides insights into paclitaxel biosynthesis.</title>
        <authorList>
            <person name="Xiong X."/>
            <person name="Gou J."/>
            <person name="Liao Q."/>
            <person name="Li Y."/>
            <person name="Zhou Q."/>
            <person name="Bi G."/>
            <person name="Li C."/>
            <person name="Du R."/>
            <person name="Wang X."/>
            <person name="Sun T."/>
            <person name="Guo L."/>
            <person name="Liang H."/>
            <person name="Lu P."/>
            <person name="Wu Y."/>
            <person name="Zhang Z."/>
            <person name="Ro D.K."/>
            <person name="Shang Y."/>
            <person name="Huang S."/>
            <person name="Yan J."/>
        </authorList>
    </citation>
    <scope>NUCLEOTIDE SEQUENCE [LARGE SCALE GENOMIC DNA]</scope>
    <source>
        <strain evidence="3">Ta-2019</strain>
    </source>
</reference>
<dbReference type="InterPro" id="IPR007527">
    <property type="entry name" value="Znf_SWIM"/>
</dbReference>
<dbReference type="Proteomes" id="UP000824469">
    <property type="component" value="Unassembled WGS sequence"/>
</dbReference>
<dbReference type="AlphaFoldDB" id="A0AA38GBW9"/>
<comment type="caution">
    <text evidence="3">The sequence shown here is derived from an EMBL/GenBank/DDBJ whole genome shotgun (WGS) entry which is preliminary data.</text>
</comment>
<keyword evidence="4" id="KW-1185">Reference proteome</keyword>
<dbReference type="GO" id="GO:0008270">
    <property type="term" value="F:zinc ion binding"/>
    <property type="evidence" value="ECO:0007669"/>
    <property type="project" value="UniProtKB-KW"/>
</dbReference>
<evidence type="ECO:0000256" key="1">
    <source>
        <dbReference type="PROSITE-ProRule" id="PRU00325"/>
    </source>
</evidence>
<feature type="non-terminal residue" evidence="3">
    <location>
        <position position="1"/>
    </location>
</feature>
<accession>A0AA38GBW9</accession>
<gene>
    <name evidence="3" type="ORF">KI387_015138</name>
</gene>
<feature type="domain" description="SWIM-type" evidence="2">
    <location>
        <begin position="16"/>
        <end position="48"/>
    </location>
</feature>
<feature type="non-terminal residue" evidence="3">
    <location>
        <position position="123"/>
    </location>
</feature>
<protein>
    <recommendedName>
        <fullName evidence="2">SWIM-type domain-containing protein</fullName>
    </recommendedName>
</protein>
<proteinExistence type="predicted"/>
<evidence type="ECO:0000313" key="4">
    <source>
        <dbReference type="Proteomes" id="UP000824469"/>
    </source>
</evidence>
<sequence>PSACEFFILGTTSNVYCMRLDLRPSCTCPNFLRGNTCKHILFVMLRVIKLPRDDPHVWQKALLESELDQLLHTSSVNEAVLASQSVRSRFQEITGSNPQHEDKRLCSEIWRGISPCVTSRWLE</sequence>
<keyword evidence="1" id="KW-0479">Metal-binding</keyword>
<dbReference type="Pfam" id="PF04434">
    <property type="entry name" value="SWIM"/>
    <property type="match status" value="1"/>
</dbReference>
<dbReference type="PANTHER" id="PTHR21540:SF0">
    <property type="entry name" value="PHD FAMILY PROTEIN"/>
    <property type="match status" value="1"/>
</dbReference>